<keyword evidence="3" id="KW-0949">S-adenosyl-L-methionine</keyword>
<dbReference type="PROSITE" id="PS50280">
    <property type="entry name" value="SET"/>
    <property type="match status" value="1"/>
</dbReference>
<dbReference type="GO" id="GO:0032259">
    <property type="term" value="P:methylation"/>
    <property type="evidence" value="ECO:0007669"/>
    <property type="project" value="UniProtKB-KW"/>
</dbReference>
<evidence type="ECO:0000259" key="6">
    <source>
        <dbReference type="PROSITE" id="PS50868"/>
    </source>
</evidence>
<keyword evidence="1" id="KW-0489">Methyltransferase</keyword>
<gene>
    <name evidence="7" type="ORF">BSP0115_LOCUS11351</name>
</gene>
<dbReference type="PANTHER" id="PTHR12350">
    <property type="entry name" value="HISTONE-LYSINE N-METHYLTRANSFERASE-RELATED"/>
    <property type="match status" value="1"/>
</dbReference>
<dbReference type="AlphaFoldDB" id="A0A7S1GAJ5"/>
<dbReference type="SUPFAM" id="SSF82199">
    <property type="entry name" value="SET domain"/>
    <property type="match status" value="2"/>
</dbReference>
<evidence type="ECO:0000256" key="2">
    <source>
        <dbReference type="ARBA" id="ARBA00022679"/>
    </source>
</evidence>
<reference evidence="7" key="1">
    <citation type="submission" date="2021-01" db="EMBL/GenBank/DDBJ databases">
        <authorList>
            <person name="Corre E."/>
            <person name="Pelletier E."/>
            <person name="Niang G."/>
            <person name="Scheremetjew M."/>
            <person name="Finn R."/>
            <person name="Kale V."/>
            <person name="Holt S."/>
            <person name="Cochrane G."/>
            <person name="Meng A."/>
            <person name="Brown T."/>
            <person name="Cohen L."/>
        </authorList>
    </citation>
    <scope>NUCLEOTIDE SEQUENCE</scope>
    <source>
        <strain evidence="7">Ms1</strain>
    </source>
</reference>
<dbReference type="GO" id="GO:0008168">
    <property type="term" value="F:methyltransferase activity"/>
    <property type="evidence" value="ECO:0007669"/>
    <property type="project" value="UniProtKB-KW"/>
</dbReference>
<evidence type="ECO:0000259" key="5">
    <source>
        <dbReference type="PROSITE" id="PS50280"/>
    </source>
</evidence>
<evidence type="ECO:0008006" key="8">
    <source>
        <dbReference type="Google" id="ProtNLM"/>
    </source>
</evidence>
<feature type="domain" description="SET" evidence="5">
    <location>
        <begin position="4"/>
        <end position="126"/>
    </location>
</feature>
<evidence type="ECO:0000256" key="4">
    <source>
        <dbReference type="SAM" id="MobiDB-lite"/>
    </source>
</evidence>
<sequence length="404" mass="43559">MPMFGCEAREGSTIHGFGIFATEKIKAGSVLWCSLPDEVERYHRTRAQVAELEKVWTEKEKEDFWRGAYIIDEETVSGVLPEMEEPSDGGEYMNHSCEPNCVWANDDYMLACRDINVGEEIVYDYSTSEIAGYTHHLPFDRCACGSDRCRGTVSGDAYLDPEYQQECRGLFTNFGALKVQRATAERFPGAMILGYDAPLVKKNGVKVNWDAKLGRHLVVSKRVAAGEPVVEMGGLHSIANREEAIRAADLRVMQVGPDAHVVSLSYADFGHLLMHSCDPACRVEVSTSATTPRPRAGASATGGAGKAAEGDDDIADSAADAATDLPVVTLIARRDLEPGTAITFDKRVTEADTSIFLAFDCKCGAEHCGKRISGFSGVPADKRAALLAEHGPSWVAAATGAGAV</sequence>
<dbReference type="EMBL" id="HBFS01016821">
    <property type="protein sequence ID" value="CAD8918090.1"/>
    <property type="molecule type" value="Transcribed_RNA"/>
</dbReference>
<dbReference type="InterPro" id="IPR003616">
    <property type="entry name" value="Post-SET_dom"/>
</dbReference>
<dbReference type="PROSITE" id="PS50868">
    <property type="entry name" value="POST_SET"/>
    <property type="match status" value="1"/>
</dbReference>
<evidence type="ECO:0000256" key="1">
    <source>
        <dbReference type="ARBA" id="ARBA00022603"/>
    </source>
</evidence>
<evidence type="ECO:0000256" key="3">
    <source>
        <dbReference type="ARBA" id="ARBA00022691"/>
    </source>
</evidence>
<protein>
    <recommendedName>
        <fullName evidence="8">SET domain-containing protein</fullName>
    </recommendedName>
</protein>
<evidence type="ECO:0000313" key="7">
    <source>
        <dbReference type="EMBL" id="CAD8918090.1"/>
    </source>
</evidence>
<dbReference type="InterPro" id="IPR046341">
    <property type="entry name" value="SET_dom_sf"/>
</dbReference>
<accession>A0A7S1GAJ5</accession>
<dbReference type="Gene3D" id="2.170.270.10">
    <property type="entry name" value="SET domain"/>
    <property type="match status" value="2"/>
</dbReference>
<dbReference type="Pfam" id="PF00856">
    <property type="entry name" value="SET"/>
    <property type="match status" value="1"/>
</dbReference>
<organism evidence="7">
    <name type="scientific">Bicosoecida sp. CB-2014</name>
    <dbReference type="NCBI Taxonomy" id="1486930"/>
    <lineage>
        <taxon>Eukaryota</taxon>
        <taxon>Sar</taxon>
        <taxon>Stramenopiles</taxon>
        <taxon>Bigyra</taxon>
        <taxon>Opalozoa</taxon>
        <taxon>Bicosoecida</taxon>
    </lineage>
</organism>
<proteinExistence type="predicted"/>
<name>A0A7S1GAJ5_9STRA</name>
<keyword evidence="2" id="KW-0808">Transferase</keyword>
<dbReference type="PANTHER" id="PTHR12350:SF5">
    <property type="entry name" value="SET DOMAIN-CONTAINING PROTEIN"/>
    <property type="match status" value="1"/>
</dbReference>
<feature type="region of interest" description="Disordered" evidence="4">
    <location>
        <begin position="288"/>
        <end position="311"/>
    </location>
</feature>
<feature type="domain" description="Post-SET" evidence="6">
    <location>
        <begin position="142"/>
        <end position="154"/>
    </location>
</feature>
<dbReference type="InterPro" id="IPR053201">
    <property type="entry name" value="Flavunoidine_N-MTase"/>
</dbReference>
<dbReference type="InterPro" id="IPR001214">
    <property type="entry name" value="SET_dom"/>
</dbReference>